<gene>
    <name evidence="2" type="ORF">EDC46_0253</name>
</gene>
<dbReference type="AlphaFoldDB" id="A0A3N4VS77"/>
<accession>A0A3N4VS77</accession>
<keyword evidence="3" id="KW-1185">Reference proteome</keyword>
<dbReference type="RefSeq" id="WP_124210445.1">
    <property type="nucleotide sequence ID" value="NZ_CP016615.1"/>
</dbReference>
<sequence length="149" mass="16972">MKFSRILILTTGTLLLSACSNQLTQISDLFRPSTSGQAVKVVKGTPNVYLAQKQETKPKDTNSSHKTATRRINTTECQDSDDWYLDGYRVGKSFTQQKTQMLQNRMNFCHISQLPNHFKQNWERGFTVGNHENGKSSPRAGKFKKSKRT</sequence>
<feature type="compositionally biased region" description="Basic and acidic residues" evidence="1">
    <location>
        <begin position="54"/>
        <end position="63"/>
    </location>
</feature>
<organism evidence="2 3">
    <name type="scientific">Vespertiliibacter pulmonis</name>
    <dbReference type="NCBI Taxonomy" id="1443036"/>
    <lineage>
        <taxon>Bacteria</taxon>
        <taxon>Pseudomonadati</taxon>
        <taxon>Pseudomonadota</taxon>
        <taxon>Gammaproteobacteria</taxon>
        <taxon>Pasteurellales</taxon>
        <taxon>Pasteurellaceae</taxon>
        <taxon>Vespertiliibacter</taxon>
    </lineage>
</organism>
<proteinExistence type="predicted"/>
<evidence type="ECO:0008006" key="4">
    <source>
        <dbReference type="Google" id="ProtNLM"/>
    </source>
</evidence>
<dbReference type="PROSITE" id="PS51257">
    <property type="entry name" value="PROKAR_LIPOPROTEIN"/>
    <property type="match status" value="1"/>
</dbReference>
<name>A0A3N4VS77_9PAST</name>
<feature type="region of interest" description="Disordered" evidence="1">
    <location>
        <begin position="126"/>
        <end position="149"/>
    </location>
</feature>
<dbReference type="Proteomes" id="UP000281691">
    <property type="component" value="Unassembled WGS sequence"/>
</dbReference>
<dbReference type="OrthoDB" id="5688775at2"/>
<evidence type="ECO:0000313" key="2">
    <source>
        <dbReference type="EMBL" id="RPE85868.1"/>
    </source>
</evidence>
<evidence type="ECO:0000256" key="1">
    <source>
        <dbReference type="SAM" id="MobiDB-lite"/>
    </source>
</evidence>
<dbReference type="EMBL" id="RKQP01000001">
    <property type="protein sequence ID" value="RPE85868.1"/>
    <property type="molecule type" value="Genomic_DNA"/>
</dbReference>
<reference evidence="2 3" key="1">
    <citation type="submission" date="2018-11" db="EMBL/GenBank/DDBJ databases">
        <title>Genomic Encyclopedia of Type Strains, Phase IV (KMG-IV): sequencing the most valuable type-strain genomes for metagenomic binning, comparative biology and taxonomic classification.</title>
        <authorList>
            <person name="Goeker M."/>
        </authorList>
    </citation>
    <scope>NUCLEOTIDE SEQUENCE [LARGE SCALE GENOMIC DNA]</scope>
    <source>
        <strain evidence="2 3">DSM 27238</strain>
    </source>
</reference>
<evidence type="ECO:0000313" key="3">
    <source>
        <dbReference type="Proteomes" id="UP000281691"/>
    </source>
</evidence>
<feature type="region of interest" description="Disordered" evidence="1">
    <location>
        <begin position="52"/>
        <end position="72"/>
    </location>
</feature>
<comment type="caution">
    <text evidence="2">The sequence shown here is derived from an EMBL/GenBank/DDBJ whole genome shotgun (WGS) entry which is preliminary data.</text>
</comment>
<protein>
    <recommendedName>
        <fullName evidence="4">Lipoprotein</fullName>
    </recommendedName>
</protein>